<dbReference type="EMBL" id="BMHE01000002">
    <property type="protein sequence ID" value="GGI44133.1"/>
    <property type="molecule type" value="Genomic_DNA"/>
</dbReference>
<comment type="catalytic activity">
    <reaction evidence="1">
        <text>ATP + protein L-histidine = ADP + protein N-phospho-L-histidine.</text>
        <dbReference type="EC" id="2.7.13.3"/>
    </reaction>
</comment>
<feature type="domain" description="PAC" evidence="11">
    <location>
        <begin position="98"/>
        <end position="150"/>
    </location>
</feature>
<feature type="domain" description="PAS" evidence="10">
    <location>
        <begin position="151"/>
        <end position="221"/>
    </location>
</feature>
<dbReference type="Gene3D" id="3.30.565.10">
    <property type="entry name" value="Histidine kinase-like ATPase, C-terminal domain"/>
    <property type="match status" value="1"/>
</dbReference>
<sequence>MANFKGNHSGSGKPRTSESKLLSSHELFHHSFDCADMAMSIVNLDGKLHMVNSSLCQLFGYAKEALIGVNVQTLFYTDDVEVDAQYWEQIFLKERQSFQVEKRFIHQDGSVIWGSLSVSLVHDDEATPICLMIQIQDISERKRYERKLEMSKCCYESLVTYNPDMIFMLDELGNLVEANPAVEAISGYSEEEIKGKSIHFLIVPAYLPQLKELFEQAKQGVTGSSEAQILHKHGHKMMIEIKFVPRMDQEHVNGIYLIAKDVTKRNQNEAIIDELHNKNQLILDAVSDGIFGIDEHLGTIFWNQAAERLTGYTYEDMLGKNPYHILTQSSGGEALYRTIREGVYDCDANEIFYKKNGDSFPVEYMTSPIYDDNQIIGVVLTFKNIAERQHTEEMLRRSEKLSVVGQIAAGVAHEIRNPLTSLKGFTQFLQQGAANKKEYYEIMMAELNRIELIITEMLVLAKPQLVRYQPKSLESIIQSVITLLETQAIMSNIQFDVVMEHQLPLIHCEENQLKQSFINLIKNAMEAMPDGGQIDIHLFLADEKAVRVILKDRGIGITEEVLARLGEPFYTTKEKGTGLGIMTSSKIIEDHHGQFVVKSKVGEGTVVSVTLPIT</sequence>
<keyword evidence="4" id="KW-0808">Transferase</keyword>
<evidence type="ECO:0000313" key="13">
    <source>
        <dbReference type="Proteomes" id="UP000615455"/>
    </source>
</evidence>
<keyword evidence="7" id="KW-0067">ATP-binding</keyword>
<feature type="domain" description="Histidine kinase" evidence="9">
    <location>
        <begin position="410"/>
        <end position="614"/>
    </location>
</feature>
<evidence type="ECO:0000313" key="12">
    <source>
        <dbReference type="EMBL" id="GGI44133.1"/>
    </source>
</evidence>
<evidence type="ECO:0000256" key="4">
    <source>
        <dbReference type="ARBA" id="ARBA00022679"/>
    </source>
</evidence>
<dbReference type="InterPro" id="IPR036890">
    <property type="entry name" value="HATPase_C_sf"/>
</dbReference>
<dbReference type="PANTHER" id="PTHR43304:SF1">
    <property type="entry name" value="PAC DOMAIN-CONTAINING PROTEIN"/>
    <property type="match status" value="1"/>
</dbReference>
<dbReference type="InterPro" id="IPR003594">
    <property type="entry name" value="HATPase_dom"/>
</dbReference>
<keyword evidence="5" id="KW-0547">Nucleotide-binding</keyword>
<keyword evidence="13" id="KW-1185">Reference proteome</keyword>
<dbReference type="SUPFAM" id="SSF47384">
    <property type="entry name" value="Homodimeric domain of signal transducing histidine kinase"/>
    <property type="match status" value="1"/>
</dbReference>
<comment type="caution">
    <text evidence="12">The sequence shown here is derived from an EMBL/GenBank/DDBJ whole genome shotgun (WGS) entry which is preliminary data.</text>
</comment>
<feature type="domain" description="PAC" evidence="11">
    <location>
        <begin position="223"/>
        <end position="274"/>
    </location>
</feature>
<reference evidence="13" key="1">
    <citation type="journal article" date="2019" name="Int. J. Syst. Evol. Microbiol.">
        <title>The Global Catalogue of Microorganisms (GCM) 10K type strain sequencing project: providing services to taxonomists for standard genome sequencing and annotation.</title>
        <authorList>
            <consortium name="The Broad Institute Genomics Platform"/>
            <consortium name="The Broad Institute Genome Sequencing Center for Infectious Disease"/>
            <person name="Wu L."/>
            <person name="Ma J."/>
        </authorList>
    </citation>
    <scope>NUCLEOTIDE SEQUENCE [LARGE SCALE GENOMIC DNA]</scope>
    <source>
        <strain evidence="13">CGMCC 1.15043</strain>
    </source>
</reference>
<dbReference type="PRINTS" id="PR00344">
    <property type="entry name" value="BCTRLSENSOR"/>
</dbReference>
<keyword evidence="8" id="KW-0902">Two-component regulatory system</keyword>
<dbReference type="Proteomes" id="UP000615455">
    <property type="component" value="Unassembled WGS sequence"/>
</dbReference>
<dbReference type="Pfam" id="PF13426">
    <property type="entry name" value="PAS_9"/>
    <property type="match status" value="3"/>
</dbReference>
<accession>A0ABQ2BQB8</accession>
<dbReference type="InterPro" id="IPR000700">
    <property type="entry name" value="PAS-assoc_C"/>
</dbReference>
<dbReference type="EC" id="2.7.13.3" evidence="2"/>
<dbReference type="PROSITE" id="PS50113">
    <property type="entry name" value="PAC"/>
    <property type="match status" value="3"/>
</dbReference>
<dbReference type="PANTHER" id="PTHR43304">
    <property type="entry name" value="PHYTOCHROME-LIKE PROTEIN CPH1"/>
    <property type="match status" value="1"/>
</dbReference>
<feature type="domain" description="PAS" evidence="10">
    <location>
        <begin position="282"/>
        <end position="321"/>
    </location>
</feature>
<dbReference type="InterPro" id="IPR001610">
    <property type="entry name" value="PAC"/>
</dbReference>
<dbReference type="RefSeq" id="WP_189007241.1">
    <property type="nucleotide sequence ID" value="NZ_BMHE01000002.1"/>
</dbReference>
<dbReference type="InterPro" id="IPR036097">
    <property type="entry name" value="HisK_dim/P_sf"/>
</dbReference>
<dbReference type="InterPro" id="IPR003661">
    <property type="entry name" value="HisK_dim/P_dom"/>
</dbReference>
<dbReference type="SMART" id="SM00388">
    <property type="entry name" value="HisKA"/>
    <property type="match status" value="1"/>
</dbReference>
<feature type="domain" description="PAS" evidence="10">
    <location>
        <begin position="24"/>
        <end position="81"/>
    </location>
</feature>
<dbReference type="SMART" id="SM00091">
    <property type="entry name" value="PAS"/>
    <property type="match status" value="3"/>
</dbReference>
<dbReference type="Pfam" id="PF00512">
    <property type="entry name" value="HisKA"/>
    <property type="match status" value="1"/>
</dbReference>
<dbReference type="SUPFAM" id="SSF55785">
    <property type="entry name" value="PYP-like sensor domain (PAS domain)"/>
    <property type="match status" value="3"/>
</dbReference>
<dbReference type="Gene3D" id="3.30.450.20">
    <property type="entry name" value="PAS domain"/>
    <property type="match status" value="3"/>
</dbReference>
<feature type="domain" description="PAC" evidence="11">
    <location>
        <begin position="346"/>
        <end position="397"/>
    </location>
</feature>
<dbReference type="InterPro" id="IPR052162">
    <property type="entry name" value="Sensor_kinase/Photoreceptor"/>
</dbReference>
<evidence type="ECO:0000259" key="10">
    <source>
        <dbReference type="PROSITE" id="PS50112"/>
    </source>
</evidence>
<evidence type="ECO:0000256" key="7">
    <source>
        <dbReference type="ARBA" id="ARBA00022840"/>
    </source>
</evidence>
<gene>
    <name evidence="12" type="ORF">GCM10008018_05580</name>
</gene>
<dbReference type="NCBIfam" id="TIGR00229">
    <property type="entry name" value="sensory_box"/>
    <property type="match status" value="3"/>
</dbReference>
<keyword evidence="6" id="KW-0418">Kinase</keyword>
<evidence type="ECO:0000259" key="11">
    <source>
        <dbReference type="PROSITE" id="PS50113"/>
    </source>
</evidence>
<dbReference type="CDD" id="cd00130">
    <property type="entry name" value="PAS"/>
    <property type="match status" value="3"/>
</dbReference>
<evidence type="ECO:0000256" key="3">
    <source>
        <dbReference type="ARBA" id="ARBA00022553"/>
    </source>
</evidence>
<proteinExistence type="predicted"/>
<dbReference type="Gene3D" id="1.10.287.130">
    <property type="match status" value="1"/>
</dbReference>
<evidence type="ECO:0000256" key="2">
    <source>
        <dbReference type="ARBA" id="ARBA00012438"/>
    </source>
</evidence>
<evidence type="ECO:0000259" key="9">
    <source>
        <dbReference type="PROSITE" id="PS50109"/>
    </source>
</evidence>
<dbReference type="InterPro" id="IPR035965">
    <property type="entry name" value="PAS-like_dom_sf"/>
</dbReference>
<organism evidence="12 13">
    <name type="scientific">Paenibacillus marchantiophytorum</name>
    <dbReference type="NCBI Taxonomy" id="1619310"/>
    <lineage>
        <taxon>Bacteria</taxon>
        <taxon>Bacillati</taxon>
        <taxon>Bacillota</taxon>
        <taxon>Bacilli</taxon>
        <taxon>Bacillales</taxon>
        <taxon>Paenibacillaceae</taxon>
        <taxon>Paenibacillus</taxon>
    </lineage>
</organism>
<evidence type="ECO:0000256" key="5">
    <source>
        <dbReference type="ARBA" id="ARBA00022741"/>
    </source>
</evidence>
<name>A0ABQ2BQB8_9BACL</name>
<dbReference type="Pfam" id="PF02518">
    <property type="entry name" value="HATPase_c"/>
    <property type="match status" value="1"/>
</dbReference>
<evidence type="ECO:0000256" key="1">
    <source>
        <dbReference type="ARBA" id="ARBA00000085"/>
    </source>
</evidence>
<dbReference type="PROSITE" id="PS50112">
    <property type="entry name" value="PAS"/>
    <property type="match status" value="3"/>
</dbReference>
<dbReference type="CDD" id="cd00082">
    <property type="entry name" value="HisKA"/>
    <property type="match status" value="1"/>
</dbReference>
<dbReference type="SMART" id="SM00387">
    <property type="entry name" value="HATPase_c"/>
    <property type="match status" value="1"/>
</dbReference>
<evidence type="ECO:0000256" key="6">
    <source>
        <dbReference type="ARBA" id="ARBA00022777"/>
    </source>
</evidence>
<dbReference type="PROSITE" id="PS50109">
    <property type="entry name" value="HIS_KIN"/>
    <property type="match status" value="1"/>
</dbReference>
<keyword evidence="3" id="KW-0597">Phosphoprotein</keyword>
<dbReference type="InterPro" id="IPR000014">
    <property type="entry name" value="PAS"/>
</dbReference>
<protein>
    <recommendedName>
        <fullName evidence="2">histidine kinase</fullName>
        <ecNumber evidence="2">2.7.13.3</ecNumber>
    </recommendedName>
</protein>
<dbReference type="SMART" id="SM00086">
    <property type="entry name" value="PAC"/>
    <property type="match status" value="3"/>
</dbReference>
<dbReference type="InterPro" id="IPR005467">
    <property type="entry name" value="His_kinase_dom"/>
</dbReference>
<dbReference type="SUPFAM" id="SSF55874">
    <property type="entry name" value="ATPase domain of HSP90 chaperone/DNA topoisomerase II/histidine kinase"/>
    <property type="match status" value="1"/>
</dbReference>
<evidence type="ECO:0000256" key="8">
    <source>
        <dbReference type="ARBA" id="ARBA00023012"/>
    </source>
</evidence>
<dbReference type="InterPro" id="IPR004358">
    <property type="entry name" value="Sig_transdc_His_kin-like_C"/>
</dbReference>